<evidence type="ECO:0000313" key="5">
    <source>
        <dbReference type="Proteomes" id="UP001139409"/>
    </source>
</evidence>
<dbReference type="InterPro" id="IPR011249">
    <property type="entry name" value="Metalloenz_LuxS/M16"/>
</dbReference>
<dbReference type="Proteomes" id="UP001139409">
    <property type="component" value="Unassembled WGS sequence"/>
</dbReference>
<accession>A0A9X1L113</accession>
<evidence type="ECO:0000313" key="4">
    <source>
        <dbReference type="EMBL" id="MCA6078439.1"/>
    </source>
</evidence>
<organism evidence="4 5">
    <name type="scientific">Fulvivirga sedimenti</name>
    <dbReference type="NCBI Taxonomy" id="2879465"/>
    <lineage>
        <taxon>Bacteria</taxon>
        <taxon>Pseudomonadati</taxon>
        <taxon>Bacteroidota</taxon>
        <taxon>Cytophagia</taxon>
        <taxon>Cytophagales</taxon>
        <taxon>Fulvivirgaceae</taxon>
        <taxon>Fulvivirga</taxon>
    </lineage>
</organism>
<proteinExistence type="predicted"/>
<evidence type="ECO:0000259" key="2">
    <source>
        <dbReference type="Pfam" id="PF00675"/>
    </source>
</evidence>
<feature type="domain" description="Peptidase M16 C-terminal" evidence="3">
    <location>
        <begin position="647"/>
        <end position="823"/>
    </location>
</feature>
<dbReference type="Pfam" id="PF05193">
    <property type="entry name" value="Peptidase_M16_C"/>
    <property type="match status" value="2"/>
</dbReference>
<dbReference type="Pfam" id="PF00675">
    <property type="entry name" value="Peptidase_M16"/>
    <property type="match status" value="2"/>
</dbReference>
<sequence>MIQIKNIMFFTAFVLFSAGMQAQDMSEINLDDYRIPHQTFTLDNGLTLIVHEDHKAPIAAVNVWYHVGSKNEKEGKTGFAHLFEHLMFNGSENFNDDYFKTMERIGATDLNGTTNFDRTNYFQNVPTSALDIALWMESDRMGHFAGAISQERLDEQRGVVQNEKRQGENQPYGKFFSRMLENAFPEGHPYHHSVIGSMEDLNAASLEDVKEWFANYYGPSNAVLVIAGDVNAEDILERVKKYFGDIPPGPPVTSMKSNIARRTGTIRDVQQDRVPQSRLYMVWNVPQYGTAESAYLDMAAGVLASGKSSRLYKRLVYEDQIATSVNASNFSSEIAGLFFLQADVKPGVSNDVVEKAMNEELEKFLREGPTADEMKRIKTRRFANFTRGIERIGGFGGKSDILAQNAVYAGDPEHYLTELKWIRDVQASTVTETAREWLSDGKYFLEINPFPSYQANQEGVDRSKGLPSMGEAVAVSFPEIQRATLSNGMKVVLAERHSAPLVNMSLRLDAGYAADQFASPGTAKLAMNMLDEGTKTRNSLEISDELAMLGASLGSGSNLDESFVSLSALKVNIDQSLDLMADVILNPAFPEEDFERLKKQQLVEIQQEKVQPIAMALRVFPKYMYGEDHAYGMPMTGSGYESDVSALKRDDLIKFYTTWFKPNNATLTVVGDITMNELKPLLEKYFKGWKQGDVPEKNLAEVDFRNAKKIFVMDRPDAIQSVILAGHVAPPSGSRDDINIDMMNTIIGGEFTSRVNMNLREEKGWAYGAGTILMEAEGQRPFITYAPVQSDKTSNSMAEINKELTEYINDNPATEEELEKSRTNKVLALPGQWETSNSVLSALGEVVRFNLPDDYWATYADRVSGITLKDVQKAAKEVIHPESLSWIVVGDRAKIVEEIKALNLGEVIFIDADGNPINPDGQPVKMEDGGN</sequence>
<comment type="caution">
    <text evidence="4">The sequence shown here is derived from an EMBL/GenBank/DDBJ whole genome shotgun (WGS) entry which is preliminary data.</text>
</comment>
<dbReference type="PANTHER" id="PTHR11851">
    <property type="entry name" value="METALLOPROTEASE"/>
    <property type="match status" value="1"/>
</dbReference>
<dbReference type="GO" id="GO:0046872">
    <property type="term" value="F:metal ion binding"/>
    <property type="evidence" value="ECO:0007669"/>
    <property type="project" value="InterPro"/>
</dbReference>
<feature type="chain" id="PRO_5040856419" evidence="1">
    <location>
        <begin position="23"/>
        <end position="931"/>
    </location>
</feature>
<dbReference type="SUPFAM" id="SSF63411">
    <property type="entry name" value="LuxS/MPP-like metallohydrolase"/>
    <property type="match status" value="4"/>
</dbReference>
<protein>
    <submittedName>
        <fullName evidence="4">Insulinase family protein</fullName>
    </submittedName>
</protein>
<dbReference type="RefSeq" id="WP_225699297.1">
    <property type="nucleotide sequence ID" value="NZ_JAIXNE010000006.1"/>
</dbReference>
<feature type="domain" description="Peptidase M16 N-terminal" evidence="2">
    <location>
        <begin position="50"/>
        <end position="193"/>
    </location>
</feature>
<feature type="signal peptide" evidence="1">
    <location>
        <begin position="1"/>
        <end position="22"/>
    </location>
</feature>
<evidence type="ECO:0000256" key="1">
    <source>
        <dbReference type="SAM" id="SignalP"/>
    </source>
</evidence>
<gene>
    <name evidence="4" type="ORF">LDX50_26435</name>
</gene>
<evidence type="ECO:0000259" key="3">
    <source>
        <dbReference type="Pfam" id="PF05193"/>
    </source>
</evidence>
<dbReference type="InterPro" id="IPR050361">
    <property type="entry name" value="MPP/UQCRC_Complex"/>
</dbReference>
<dbReference type="EMBL" id="JAIXNE010000006">
    <property type="protein sequence ID" value="MCA6078439.1"/>
    <property type="molecule type" value="Genomic_DNA"/>
</dbReference>
<feature type="domain" description="Peptidase M16 N-terminal" evidence="2">
    <location>
        <begin position="490"/>
        <end position="612"/>
    </location>
</feature>
<keyword evidence="5" id="KW-1185">Reference proteome</keyword>
<keyword evidence="1" id="KW-0732">Signal</keyword>
<reference evidence="4" key="1">
    <citation type="submission" date="2021-09" db="EMBL/GenBank/DDBJ databases">
        <title>Fulvivirga sp. isolated from coastal sediment.</title>
        <authorList>
            <person name="Yu H."/>
        </authorList>
    </citation>
    <scope>NUCLEOTIDE SEQUENCE</scope>
    <source>
        <strain evidence="4">1062</strain>
    </source>
</reference>
<dbReference type="Gene3D" id="3.30.830.10">
    <property type="entry name" value="Metalloenzyme, LuxS/M16 peptidase-like"/>
    <property type="match status" value="4"/>
</dbReference>
<name>A0A9X1L113_9BACT</name>
<dbReference type="AlphaFoldDB" id="A0A9X1L113"/>
<feature type="domain" description="Peptidase M16 C-terminal" evidence="3">
    <location>
        <begin position="205"/>
        <end position="379"/>
    </location>
</feature>
<dbReference type="PANTHER" id="PTHR11851:SF224">
    <property type="entry name" value="PROCESSING PROTEASE"/>
    <property type="match status" value="1"/>
</dbReference>
<dbReference type="InterPro" id="IPR007863">
    <property type="entry name" value="Peptidase_M16_C"/>
</dbReference>
<dbReference type="InterPro" id="IPR011765">
    <property type="entry name" value="Pept_M16_N"/>
</dbReference>